<name>A0A8J7RX53_9PROT</name>
<feature type="transmembrane region" description="Helical" evidence="8">
    <location>
        <begin position="131"/>
        <end position="155"/>
    </location>
</feature>
<feature type="transmembrane region" description="Helical" evidence="8">
    <location>
        <begin position="75"/>
        <end position="93"/>
    </location>
</feature>
<dbReference type="AlphaFoldDB" id="A0A8J7RX53"/>
<evidence type="ECO:0000256" key="5">
    <source>
        <dbReference type="ARBA" id="ARBA00022692"/>
    </source>
</evidence>
<keyword evidence="4 8" id="KW-1003">Cell membrane</keyword>
<feature type="transmembrane region" description="Helical" evidence="8">
    <location>
        <begin position="12"/>
        <end position="36"/>
    </location>
</feature>
<gene>
    <name evidence="9" type="ORF">KAJ83_05070</name>
</gene>
<evidence type="ECO:0000256" key="7">
    <source>
        <dbReference type="ARBA" id="ARBA00023136"/>
    </source>
</evidence>
<dbReference type="PANTHER" id="PTHR30269">
    <property type="entry name" value="TRANSMEMBRANE PROTEIN YFCA"/>
    <property type="match status" value="1"/>
</dbReference>
<keyword evidence="7 8" id="KW-0472">Membrane</keyword>
<evidence type="ECO:0000256" key="1">
    <source>
        <dbReference type="ARBA" id="ARBA00004651"/>
    </source>
</evidence>
<evidence type="ECO:0000313" key="10">
    <source>
        <dbReference type="Proteomes" id="UP000672602"/>
    </source>
</evidence>
<dbReference type="GO" id="GO:0005886">
    <property type="term" value="C:plasma membrane"/>
    <property type="evidence" value="ECO:0007669"/>
    <property type="project" value="UniProtKB-SubCell"/>
</dbReference>
<evidence type="ECO:0000256" key="4">
    <source>
        <dbReference type="ARBA" id="ARBA00022475"/>
    </source>
</evidence>
<keyword evidence="5 8" id="KW-0812">Transmembrane</keyword>
<organism evidence="9 10">
    <name type="scientific">Marivibrio halodurans</name>
    <dbReference type="NCBI Taxonomy" id="2039722"/>
    <lineage>
        <taxon>Bacteria</taxon>
        <taxon>Pseudomonadati</taxon>
        <taxon>Pseudomonadota</taxon>
        <taxon>Alphaproteobacteria</taxon>
        <taxon>Rhodospirillales</taxon>
        <taxon>Rhodospirillaceae</taxon>
        <taxon>Marivibrio</taxon>
    </lineage>
</organism>
<feature type="transmembrane region" description="Helical" evidence="8">
    <location>
        <begin position="100"/>
        <end position="119"/>
    </location>
</feature>
<dbReference type="PANTHER" id="PTHR30269:SF37">
    <property type="entry name" value="MEMBRANE TRANSPORTER PROTEIN"/>
    <property type="match status" value="1"/>
</dbReference>
<dbReference type="Proteomes" id="UP000672602">
    <property type="component" value="Unassembled WGS sequence"/>
</dbReference>
<keyword evidence="10" id="KW-1185">Reference proteome</keyword>
<feature type="transmembrane region" description="Helical" evidence="8">
    <location>
        <begin position="43"/>
        <end position="63"/>
    </location>
</feature>
<reference evidence="9" key="1">
    <citation type="submission" date="2021-04" db="EMBL/GenBank/DDBJ databases">
        <authorList>
            <person name="Zhang D.-C."/>
        </authorList>
    </citation>
    <scope>NUCLEOTIDE SEQUENCE</scope>
    <source>
        <strain evidence="9">CGMCC 1.15697</strain>
    </source>
</reference>
<feature type="transmembrane region" description="Helical" evidence="8">
    <location>
        <begin position="228"/>
        <end position="248"/>
    </location>
</feature>
<evidence type="ECO:0000256" key="8">
    <source>
        <dbReference type="RuleBase" id="RU363041"/>
    </source>
</evidence>
<accession>A0A8J7RX53</accession>
<comment type="similarity">
    <text evidence="2 8">Belongs to the 4-toluene sulfonate uptake permease (TSUP) (TC 2.A.102) family.</text>
</comment>
<evidence type="ECO:0000313" key="9">
    <source>
        <dbReference type="EMBL" id="MBP5856367.1"/>
    </source>
</evidence>
<keyword evidence="6 8" id="KW-1133">Transmembrane helix</keyword>
<dbReference type="InterPro" id="IPR052017">
    <property type="entry name" value="TSUP"/>
</dbReference>
<dbReference type="Pfam" id="PF01925">
    <property type="entry name" value="TauE"/>
    <property type="match status" value="1"/>
</dbReference>
<comment type="subcellular location">
    <subcellularLocation>
        <location evidence="1 8">Cell membrane</location>
        <topology evidence="1 8">Multi-pass membrane protein</topology>
    </subcellularLocation>
</comment>
<proteinExistence type="inferred from homology"/>
<evidence type="ECO:0000256" key="2">
    <source>
        <dbReference type="ARBA" id="ARBA00009142"/>
    </source>
</evidence>
<keyword evidence="3" id="KW-0813">Transport</keyword>
<comment type="caution">
    <text evidence="9">The sequence shown here is derived from an EMBL/GenBank/DDBJ whole genome shotgun (WGS) entry which is preliminary data.</text>
</comment>
<sequence length="250" mass="26068">MDILFLSVMAGGALVAGFVSGLTGLGTGLISLSIWIHVASPTFVVPLGATIAVAAHITTLTFVRHGIHWPRLLPFLAGGVIGMPIGVFLLPVLDREAVKLGLGIFLVAYAAYGLLVRVPPVVRWGGRAADAAVGVGGGFFGGLLSLSGPLPTIWAGLRGWPKDEQRGVYQPFNLMVLLTAAIGHYASGRVALSDAWLVAMVTGLAVIGAIGGLWLYRRASSAQFRRYVLVMLAVAGLSLVGDRLSALLSF</sequence>
<evidence type="ECO:0000256" key="3">
    <source>
        <dbReference type="ARBA" id="ARBA00022448"/>
    </source>
</evidence>
<feature type="transmembrane region" description="Helical" evidence="8">
    <location>
        <begin position="197"/>
        <end position="216"/>
    </location>
</feature>
<dbReference type="InterPro" id="IPR002781">
    <property type="entry name" value="TM_pro_TauE-like"/>
</dbReference>
<dbReference type="EMBL" id="JAGMWN010000002">
    <property type="protein sequence ID" value="MBP5856367.1"/>
    <property type="molecule type" value="Genomic_DNA"/>
</dbReference>
<protein>
    <recommendedName>
        <fullName evidence="8">Probable membrane transporter protein</fullName>
    </recommendedName>
</protein>
<feature type="transmembrane region" description="Helical" evidence="8">
    <location>
        <begin position="167"/>
        <end position="185"/>
    </location>
</feature>
<dbReference type="RefSeq" id="WP_210680948.1">
    <property type="nucleotide sequence ID" value="NZ_JAGMWN010000002.1"/>
</dbReference>
<evidence type="ECO:0000256" key="6">
    <source>
        <dbReference type="ARBA" id="ARBA00022989"/>
    </source>
</evidence>